<evidence type="ECO:0000313" key="1">
    <source>
        <dbReference type="EMBL" id="GIJ74490.1"/>
    </source>
</evidence>
<sequence>MTESLVPPDLLAALPLPWRIADLVERGHAMRKTAPTPENRSVALSALAACLAYGVEAKARYGDDPDWGLPPELHDDYSFVVYNTLREWMPTLAEVTRETVREWAQTNIDAPAMFGAAWTTPPQNFIDNIARMWVYGIAVGACEHLIQWFREVARDHLTDQHRAQVVQLLKDATPQLSWRRAIVTIPAILDLGGPSQRGYFDQLANDPTVPEKTRETAASKRWLIDRG</sequence>
<organism evidence="1 2">
    <name type="scientific">Virgisporangium ochraceum</name>
    <dbReference type="NCBI Taxonomy" id="65505"/>
    <lineage>
        <taxon>Bacteria</taxon>
        <taxon>Bacillati</taxon>
        <taxon>Actinomycetota</taxon>
        <taxon>Actinomycetes</taxon>
        <taxon>Micromonosporales</taxon>
        <taxon>Micromonosporaceae</taxon>
        <taxon>Virgisporangium</taxon>
    </lineage>
</organism>
<comment type="caution">
    <text evidence="1">The sequence shown here is derived from an EMBL/GenBank/DDBJ whole genome shotgun (WGS) entry which is preliminary data.</text>
</comment>
<reference evidence="1" key="1">
    <citation type="submission" date="2021-01" db="EMBL/GenBank/DDBJ databases">
        <title>Whole genome shotgun sequence of Virgisporangium ochraceum NBRC 16418.</title>
        <authorList>
            <person name="Komaki H."/>
            <person name="Tamura T."/>
        </authorList>
    </citation>
    <scope>NUCLEOTIDE SEQUENCE</scope>
    <source>
        <strain evidence="1">NBRC 16418</strain>
    </source>
</reference>
<evidence type="ECO:0000313" key="2">
    <source>
        <dbReference type="Proteomes" id="UP000635606"/>
    </source>
</evidence>
<name>A0A8J4A601_9ACTN</name>
<keyword evidence="2" id="KW-1185">Reference proteome</keyword>
<protein>
    <submittedName>
        <fullName evidence="1">Uncharacterized protein</fullName>
    </submittedName>
</protein>
<dbReference type="EMBL" id="BOPH01000138">
    <property type="protein sequence ID" value="GIJ74490.1"/>
    <property type="molecule type" value="Genomic_DNA"/>
</dbReference>
<accession>A0A8J4A601</accession>
<dbReference type="Proteomes" id="UP000635606">
    <property type="component" value="Unassembled WGS sequence"/>
</dbReference>
<dbReference type="RefSeq" id="WP_203934293.1">
    <property type="nucleotide sequence ID" value="NZ_BOPH01000138.1"/>
</dbReference>
<gene>
    <name evidence="1" type="ORF">Voc01_094070</name>
</gene>
<dbReference type="AlphaFoldDB" id="A0A8J4A601"/>
<proteinExistence type="predicted"/>